<dbReference type="RefSeq" id="WP_377150397.1">
    <property type="nucleotide sequence ID" value="NZ_JBHSAF010000001.1"/>
</dbReference>
<dbReference type="InterPro" id="IPR029062">
    <property type="entry name" value="Class_I_gatase-like"/>
</dbReference>
<gene>
    <name evidence="2" type="ORF">ACFOSS_02285</name>
</gene>
<organism evidence="2 3">
    <name type="scientific">Pseudaeromonas sharmana</name>
    <dbReference type="NCBI Taxonomy" id="328412"/>
    <lineage>
        <taxon>Bacteria</taxon>
        <taxon>Pseudomonadati</taxon>
        <taxon>Pseudomonadota</taxon>
        <taxon>Gammaproteobacteria</taxon>
        <taxon>Aeromonadales</taxon>
        <taxon>Aeromonadaceae</taxon>
        <taxon>Pseudaeromonas</taxon>
    </lineage>
</organism>
<dbReference type="SUPFAM" id="SSF52317">
    <property type="entry name" value="Class I glutamine amidotransferase-like"/>
    <property type="match status" value="1"/>
</dbReference>
<dbReference type="CDD" id="cd03135">
    <property type="entry name" value="GATase1_DJ-1"/>
    <property type="match status" value="1"/>
</dbReference>
<comment type="caution">
    <text evidence="2">The sequence shown here is derived from an EMBL/GenBank/DDBJ whole genome shotgun (WGS) entry which is preliminary data.</text>
</comment>
<accession>A0ABV8CJS1</accession>
<keyword evidence="3" id="KW-1185">Reference proteome</keyword>
<dbReference type="InterPro" id="IPR002818">
    <property type="entry name" value="DJ-1/PfpI"/>
</dbReference>
<dbReference type="Gene3D" id="3.40.50.880">
    <property type="match status" value="1"/>
</dbReference>
<name>A0ABV8CJS1_9GAMM</name>
<proteinExistence type="predicted"/>
<sequence length="207" mass="22628">MKRALLVLCQGVEEYEASVFTDALGWTTTYGLEPIALLTVGLRPKVRCAWNFTIEPQCQLEQVDVAAFDALLIPGGMGRAGFYEDAYDGRLLALIRQFDAERKLIASVCVGAMPIARSGVLQGRRGTTYCRSPERQQQMAALGVQVLAEPLVVDDNIITCSSPGQALQVAFMVVERLSSAANLARIQEGMGFDGRSSWPERPEPRCT</sequence>
<dbReference type="PANTHER" id="PTHR48094">
    <property type="entry name" value="PROTEIN/NUCLEIC ACID DEGLYCASE DJ-1-RELATED"/>
    <property type="match status" value="1"/>
</dbReference>
<evidence type="ECO:0000259" key="1">
    <source>
        <dbReference type="Pfam" id="PF01965"/>
    </source>
</evidence>
<evidence type="ECO:0000313" key="2">
    <source>
        <dbReference type="EMBL" id="MFC3912293.1"/>
    </source>
</evidence>
<reference evidence="3" key="1">
    <citation type="journal article" date="2019" name="Int. J. Syst. Evol. Microbiol.">
        <title>The Global Catalogue of Microorganisms (GCM) 10K type strain sequencing project: providing services to taxonomists for standard genome sequencing and annotation.</title>
        <authorList>
            <consortium name="The Broad Institute Genomics Platform"/>
            <consortium name="The Broad Institute Genome Sequencing Center for Infectious Disease"/>
            <person name="Wu L."/>
            <person name="Ma J."/>
        </authorList>
    </citation>
    <scope>NUCLEOTIDE SEQUENCE [LARGE SCALE GENOMIC DNA]</scope>
    <source>
        <strain evidence="3">CCUG 54939</strain>
    </source>
</reference>
<dbReference type="EMBL" id="JBHSAF010000001">
    <property type="protein sequence ID" value="MFC3912293.1"/>
    <property type="molecule type" value="Genomic_DNA"/>
</dbReference>
<dbReference type="InterPro" id="IPR050325">
    <property type="entry name" value="Prot/Nucl_acid_deglycase"/>
</dbReference>
<dbReference type="Pfam" id="PF01965">
    <property type="entry name" value="DJ-1_PfpI"/>
    <property type="match status" value="1"/>
</dbReference>
<evidence type="ECO:0000313" key="3">
    <source>
        <dbReference type="Proteomes" id="UP001595692"/>
    </source>
</evidence>
<dbReference type="PANTHER" id="PTHR48094:SF5">
    <property type="entry name" value="PROTEIN DJ-1 HOMOLOG"/>
    <property type="match status" value="1"/>
</dbReference>
<feature type="domain" description="DJ-1/PfpI" evidence="1">
    <location>
        <begin position="2"/>
        <end position="175"/>
    </location>
</feature>
<dbReference type="Proteomes" id="UP001595692">
    <property type="component" value="Unassembled WGS sequence"/>
</dbReference>
<protein>
    <submittedName>
        <fullName evidence="2">DJ-1/PfpI family protein</fullName>
    </submittedName>
</protein>